<proteinExistence type="predicted"/>
<gene>
    <name evidence="1" type="ORF">T10_1875</name>
</gene>
<reference evidence="1 2" key="1">
    <citation type="submission" date="2015-01" db="EMBL/GenBank/DDBJ databases">
        <title>Evolution of Trichinella species and genotypes.</title>
        <authorList>
            <person name="Korhonen P.K."/>
            <person name="Edoardo P."/>
            <person name="Giuseppe L.R."/>
            <person name="Gasser R.B."/>
        </authorList>
    </citation>
    <scope>NUCLEOTIDE SEQUENCE [LARGE SCALE GENOMIC DNA]</scope>
    <source>
        <strain evidence="1">ISS1980</strain>
    </source>
</reference>
<accession>A0A0V1MX36</accession>
<sequence length="206" mass="23319">MHCKSVGSKKLPFSTLGRSSEKFENHCNKLITPSIRRNRECRISSNTCRFYSYSLPPTMPYNPTQLPESCMGYHGPSNDLHCITVKIIGVFLHASLPEVEGLSSASFVKNTVTIVASCITYLLKFCIILTQWTLCTSRHVWTSCQASGIAGSLLPLPVWLSRYHYCYGVEPHKRKQPCTEPADPQYTYTIESKNRIYRIGGYEIPE</sequence>
<protein>
    <submittedName>
        <fullName evidence="1">Uncharacterized protein</fullName>
    </submittedName>
</protein>
<comment type="caution">
    <text evidence="1">The sequence shown here is derived from an EMBL/GenBank/DDBJ whole genome shotgun (WGS) entry which is preliminary data.</text>
</comment>
<name>A0A0V1MX36_9BILA</name>
<organism evidence="1 2">
    <name type="scientific">Trichinella papuae</name>
    <dbReference type="NCBI Taxonomy" id="268474"/>
    <lineage>
        <taxon>Eukaryota</taxon>
        <taxon>Metazoa</taxon>
        <taxon>Ecdysozoa</taxon>
        <taxon>Nematoda</taxon>
        <taxon>Enoplea</taxon>
        <taxon>Dorylaimia</taxon>
        <taxon>Trichinellida</taxon>
        <taxon>Trichinellidae</taxon>
        <taxon>Trichinella</taxon>
    </lineage>
</organism>
<dbReference type="AlphaFoldDB" id="A0A0V1MX36"/>
<dbReference type="Proteomes" id="UP000054843">
    <property type="component" value="Unassembled WGS sequence"/>
</dbReference>
<evidence type="ECO:0000313" key="1">
    <source>
        <dbReference type="EMBL" id="KRZ76342.1"/>
    </source>
</evidence>
<dbReference type="EMBL" id="JYDO01000029">
    <property type="protein sequence ID" value="KRZ76342.1"/>
    <property type="molecule type" value="Genomic_DNA"/>
</dbReference>
<evidence type="ECO:0000313" key="2">
    <source>
        <dbReference type="Proteomes" id="UP000054843"/>
    </source>
</evidence>
<keyword evidence="2" id="KW-1185">Reference proteome</keyword>